<dbReference type="SUPFAM" id="SSF53633">
    <property type="entry name" value="Carbamate kinase-like"/>
    <property type="match status" value="1"/>
</dbReference>
<dbReference type="Gene3D" id="3.40.1160.10">
    <property type="entry name" value="Acetylglutamate kinase-like"/>
    <property type="match status" value="1"/>
</dbReference>
<feature type="non-terminal residue" evidence="2">
    <location>
        <position position="149"/>
    </location>
</feature>
<dbReference type="InterPro" id="IPR001048">
    <property type="entry name" value="Asp/Glu/Uridylate_kinase"/>
</dbReference>
<evidence type="ECO:0000313" key="3">
    <source>
        <dbReference type="Proteomes" id="UP000650524"/>
    </source>
</evidence>
<dbReference type="Proteomes" id="UP000650524">
    <property type="component" value="Unassembled WGS sequence"/>
</dbReference>
<dbReference type="AlphaFoldDB" id="A0A8J6MYB8"/>
<name>A0A8J6MYB8_9DELT</name>
<sequence>MEMDTLVISLGGSIIVPGEIDKVFLKKFREIILRLEQTRFMIICGGGKICRNYQNAAKEIAEVSKEDLDWIGISATWLNAELVRSIFGEEAHEKVIHDPHDQIDSSKRVIIGAGFEPGSSTDLRAVQLAKRFGAVRVINMSNIDYVYSA</sequence>
<keyword evidence="2" id="KW-0418">Kinase</keyword>
<dbReference type="EMBL" id="JACNJD010000070">
    <property type="protein sequence ID" value="MBC8176011.1"/>
    <property type="molecule type" value="Genomic_DNA"/>
</dbReference>
<keyword evidence="2" id="KW-0808">Transferase</keyword>
<evidence type="ECO:0000259" key="1">
    <source>
        <dbReference type="Pfam" id="PF00696"/>
    </source>
</evidence>
<protein>
    <submittedName>
        <fullName evidence="2">UMP kinase</fullName>
    </submittedName>
</protein>
<accession>A0A8J6MYB8</accession>
<evidence type="ECO:0000313" key="2">
    <source>
        <dbReference type="EMBL" id="MBC8176011.1"/>
    </source>
</evidence>
<dbReference type="InterPro" id="IPR036393">
    <property type="entry name" value="AceGlu_kinase-like_sf"/>
</dbReference>
<comment type="caution">
    <text evidence="2">The sequence shown here is derived from an EMBL/GenBank/DDBJ whole genome shotgun (WGS) entry which is preliminary data.</text>
</comment>
<dbReference type="GO" id="GO:0016301">
    <property type="term" value="F:kinase activity"/>
    <property type="evidence" value="ECO:0007669"/>
    <property type="project" value="UniProtKB-KW"/>
</dbReference>
<reference evidence="2 3" key="1">
    <citation type="submission" date="2020-08" db="EMBL/GenBank/DDBJ databases">
        <title>Bridging the membrane lipid divide: bacteria of the FCB group superphylum have the potential to synthesize archaeal ether lipids.</title>
        <authorList>
            <person name="Villanueva L."/>
            <person name="Von Meijenfeldt F.A.B."/>
            <person name="Westbye A.B."/>
            <person name="Yadav S."/>
            <person name="Hopmans E.C."/>
            <person name="Dutilh B.E."/>
            <person name="Sinninghe Damste J.S."/>
        </authorList>
    </citation>
    <scope>NUCLEOTIDE SEQUENCE [LARGE SCALE GENOMIC DNA]</scope>
    <source>
        <strain evidence="2">NIOZ-UU27</strain>
    </source>
</reference>
<dbReference type="Pfam" id="PF00696">
    <property type="entry name" value="AA_kinase"/>
    <property type="match status" value="1"/>
</dbReference>
<feature type="domain" description="Aspartate/glutamate/uridylate kinase" evidence="1">
    <location>
        <begin position="5"/>
        <end position="149"/>
    </location>
</feature>
<gene>
    <name evidence="2" type="ORF">H8E19_01295</name>
</gene>
<proteinExistence type="predicted"/>
<organism evidence="2 3">
    <name type="scientific">Candidatus Desulfacyla euxinica</name>
    <dbReference type="NCBI Taxonomy" id="2841693"/>
    <lineage>
        <taxon>Bacteria</taxon>
        <taxon>Deltaproteobacteria</taxon>
        <taxon>Candidatus Desulfacyla</taxon>
    </lineage>
</organism>